<feature type="compositionally biased region" description="Basic and acidic residues" evidence="1">
    <location>
        <begin position="55"/>
        <end position="67"/>
    </location>
</feature>
<sequence length="517" mass="58305">MDEPYNPDAPYAPVNEADIKQEPVIQQPEQIFTHPQPAHQPPQPRVSSATPLMNPDRREYNPHDRPLVPEQNPMAKKIWEGYEWGILILALVNLVAGYLSYSSVSGFSSSMIDFKANWDLQPIVDIKTALNGCPPGYEDLINEEWPGTIEGCDCRRAWGVYKDLYSSSCTYNQTRDDCRTVPRLSPMPIKKFYSYRICGKRQGEPFYMSESPYTKFASTECPQGYKICGGDDPDTQTCVRENHQCPINDVIITDSSLDVPSGYKSIQLDSGMILAFTNSSTHRTNSIKSAGLPIVRFKLVEGQVCAEPSQEATTEGRFLYQLLNKYSYACWTEVAGSKTDPRYKKVASIKENRLYEDNGISYVTVNLPMYDRSKEFIYDWNLYSQTYITWSPGCDSNDKINKEHILEQAVGSVGVASSLFTTFIISIVFFIVSVIFVCTHECRKSEADGYEVKKHTNVELLCVSVKIVFASIIIWLCYKSISVINSYTSSVGQIGKSKCSDNYTNEIFLSFSKALVS</sequence>
<keyword evidence="2" id="KW-1133">Transmembrane helix</keyword>
<accession>A0AAD1U6H1</accession>
<keyword evidence="2" id="KW-0472">Membrane</keyword>
<feature type="region of interest" description="Disordered" evidence="1">
    <location>
        <begin position="1"/>
        <end position="70"/>
    </location>
</feature>
<dbReference type="AlphaFoldDB" id="A0AAD1U6H1"/>
<organism evidence="3 4">
    <name type="scientific">Euplotes crassus</name>
    <dbReference type="NCBI Taxonomy" id="5936"/>
    <lineage>
        <taxon>Eukaryota</taxon>
        <taxon>Sar</taxon>
        <taxon>Alveolata</taxon>
        <taxon>Ciliophora</taxon>
        <taxon>Intramacronucleata</taxon>
        <taxon>Spirotrichea</taxon>
        <taxon>Hypotrichia</taxon>
        <taxon>Euplotida</taxon>
        <taxon>Euplotidae</taxon>
        <taxon>Moneuplotes</taxon>
    </lineage>
</organism>
<evidence type="ECO:0000313" key="4">
    <source>
        <dbReference type="Proteomes" id="UP001295684"/>
    </source>
</evidence>
<keyword evidence="4" id="KW-1185">Reference proteome</keyword>
<feature type="transmembrane region" description="Helical" evidence="2">
    <location>
        <begin position="458"/>
        <end position="476"/>
    </location>
</feature>
<keyword evidence="2" id="KW-0812">Transmembrane</keyword>
<feature type="transmembrane region" description="Helical" evidence="2">
    <location>
        <begin position="415"/>
        <end position="437"/>
    </location>
</feature>
<evidence type="ECO:0000256" key="1">
    <source>
        <dbReference type="SAM" id="MobiDB-lite"/>
    </source>
</evidence>
<evidence type="ECO:0000313" key="3">
    <source>
        <dbReference type="EMBL" id="CAI2362240.1"/>
    </source>
</evidence>
<dbReference type="Proteomes" id="UP001295684">
    <property type="component" value="Unassembled WGS sequence"/>
</dbReference>
<proteinExistence type="predicted"/>
<comment type="caution">
    <text evidence="3">The sequence shown here is derived from an EMBL/GenBank/DDBJ whole genome shotgun (WGS) entry which is preliminary data.</text>
</comment>
<evidence type="ECO:0000256" key="2">
    <source>
        <dbReference type="SAM" id="Phobius"/>
    </source>
</evidence>
<name>A0AAD1U6H1_EUPCR</name>
<protein>
    <submittedName>
        <fullName evidence="3">Uncharacterized protein</fullName>
    </submittedName>
</protein>
<reference evidence="3" key="1">
    <citation type="submission" date="2023-07" db="EMBL/GenBank/DDBJ databases">
        <authorList>
            <consortium name="AG Swart"/>
            <person name="Singh M."/>
            <person name="Singh A."/>
            <person name="Seah K."/>
            <person name="Emmerich C."/>
        </authorList>
    </citation>
    <scope>NUCLEOTIDE SEQUENCE</scope>
    <source>
        <strain evidence="3">DP1</strain>
    </source>
</reference>
<dbReference type="EMBL" id="CAMPGE010003406">
    <property type="protein sequence ID" value="CAI2362240.1"/>
    <property type="molecule type" value="Genomic_DNA"/>
</dbReference>
<gene>
    <name evidence="3" type="ORF">ECRASSUSDP1_LOCUS3562</name>
</gene>